<sequence length="58" mass="6762">MFVEFHGSELEWMFTCFLCSVLLDGRTENPDHFCFCPDFILEVRVEARLTRGSDELDG</sequence>
<organism evidence="1 2">
    <name type="scientific">Rubroshorea leprosula</name>
    <dbReference type="NCBI Taxonomy" id="152421"/>
    <lineage>
        <taxon>Eukaryota</taxon>
        <taxon>Viridiplantae</taxon>
        <taxon>Streptophyta</taxon>
        <taxon>Embryophyta</taxon>
        <taxon>Tracheophyta</taxon>
        <taxon>Spermatophyta</taxon>
        <taxon>Magnoliopsida</taxon>
        <taxon>eudicotyledons</taxon>
        <taxon>Gunneridae</taxon>
        <taxon>Pentapetalae</taxon>
        <taxon>rosids</taxon>
        <taxon>malvids</taxon>
        <taxon>Malvales</taxon>
        <taxon>Dipterocarpaceae</taxon>
        <taxon>Rubroshorea</taxon>
    </lineage>
</organism>
<protein>
    <submittedName>
        <fullName evidence="1">Uncharacterized protein</fullName>
    </submittedName>
</protein>
<dbReference type="AlphaFoldDB" id="A0AAV5JJ50"/>
<dbReference type="EMBL" id="BPVZ01000039">
    <property type="protein sequence ID" value="GKV13542.1"/>
    <property type="molecule type" value="Genomic_DNA"/>
</dbReference>
<proteinExistence type="predicted"/>
<accession>A0AAV5JJ50</accession>
<dbReference type="Proteomes" id="UP001054252">
    <property type="component" value="Unassembled WGS sequence"/>
</dbReference>
<name>A0AAV5JJ50_9ROSI</name>
<gene>
    <name evidence="1" type="ORF">SLEP1_g24538</name>
</gene>
<reference evidence="1 2" key="1">
    <citation type="journal article" date="2021" name="Commun. Biol.">
        <title>The genome of Shorea leprosula (Dipterocarpaceae) highlights the ecological relevance of drought in aseasonal tropical rainforests.</title>
        <authorList>
            <person name="Ng K.K.S."/>
            <person name="Kobayashi M.J."/>
            <person name="Fawcett J.A."/>
            <person name="Hatakeyama M."/>
            <person name="Paape T."/>
            <person name="Ng C.H."/>
            <person name="Ang C.C."/>
            <person name="Tnah L.H."/>
            <person name="Lee C.T."/>
            <person name="Nishiyama T."/>
            <person name="Sese J."/>
            <person name="O'Brien M.J."/>
            <person name="Copetti D."/>
            <person name="Mohd Noor M.I."/>
            <person name="Ong R.C."/>
            <person name="Putra M."/>
            <person name="Sireger I.Z."/>
            <person name="Indrioko S."/>
            <person name="Kosugi Y."/>
            <person name="Izuno A."/>
            <person name="Isagi Y."/>
            <person name="Lee S.L."/>
            <person name="Shimizu K.K."/>
        </authorList>
    </citation>
    <scope>NUCLEOTIDE SEQUENCE [LARGE SCALE GENOMIC DNA]</scope>
    <source>
        <strain evidence="1">214</strain>
    </source>
</reference>
<evidence type="ECO:0000313" key="1">
    <source>
        <dbReference type="EMBL" id="GKV13542.1"/>
    </source>
</evidence>
<comment type="caution">
    <text evidence="1">The sequence shown here is derived from an EMBL/GenBank/DDBJ whole genome shotgun (WGS) entry which is preliminary data.</text>
</comment>
<evidence type="ECO:0000313" key="2">
    <source>
        <dbReference type="Proteomes" id="UP001054252"/>
    </source>
</evidence>
<keyword evidence="2" id="KW-1185">Reference proteome</keyword>